<dbReference type="AlphaFoldDB" id="A0AAW2ILP2"/>
<reference evidence="2" key="1">
    <citation type="submission" date="2020-06" db="EMBL/GenBank/DDBJ databases">
        <authorList>
            <person name="Li T."/>
            <person name="Hu X."/>
            <person name="Zhang T."/>
            <person name="Song X."/>
            <person name="Zhang H."/>
            <person name="Dai N."/>
            <person name="Sheng W."/>
            <person name="Hou X."/>
            <person name="Wei L."/>
        </authorList>
    </citation>
    <scope>NUCLEOTIDE SEQUENCE</scope>
    <source>
        <strain evidence="2">G02</strain>
        <tissue evidence="2">Leaf</tissue>
    </source>
</reference>
<dbReference type="InterPro" id="IPR013103">
    <property type="entry name" value="RVT_2"/>
</dbReference>
<evidence type="ECO:0000259" key="1">
    <source>
        <dbReference type="Pfam" id="PF07727"/>
    </source>
</evidence>
<evidence type="ECO:0000313" key="2">
    <source>
        <dbReference type="EMBL" id="KAL0283099.1"/>
    </source>
</evidence>
<comment type="caution">
    <text evidence="2">The sequence shown here is derived from an EMBL/GenBank/DDBJ whole genome shotgun (WGS) entry which is preliminary data.</text>
</comment>
<reference evidence="2" key="2">
    <citation type="journal article" date="2024" name="Plant">
        <title>Genomic evolution and insights into agronomic trait innovations of Sesamum species.</title>
        <authorList>
            <person name="Miao H."/>
            <person name="Wang L."/>
            <person name="Qu L."/>
            <person name="Liu H."/>
            <person name="Sun Y."/>
            <person name="Le M."/>
            <person name="Wang Q."/>
            <person name="Wei S."/>
            <person name="Zheng Y."/>
            <person name="Lin W."/>
            <person name="Duan Y."/>
            <person name="Cao H."/>
            <person name="Xiong S."/>
            <person name="Wang X."/>
            <person name="Wei L."/>
            <person name="Li C."/>
            <person name="Ma Q."/>
            <person name="Ju M."/>
            <person name="Zhao R."/>
            <person name="Li G."/>
            <person name="Mu C."/>
            <person name="Tian Q."/>
            <person name="Mei H."/>
            <person name="Zhang T."/>
            <person name="Gao T."/>
            <person name="Zhang H."/>
        </authorList>
    </citation>
    <scope>NUCLEOTIDE SEQUENCE</scope>
    <source>
        <strain evidence="2">G02</strain>
    </source>
</reference>
<name>A0AAW2ILP2_SESRA</name>
<sequence>ADGEVTAFKARLMAKRYTQRPEVDFENFYSPVTMAKSIRILLAVAACCEIWQIGMKMAFLNGFVEEEIFMNWPEGFTSVGE</sequence>
<proteinExistence type="predicted"/>
<protein>
    <submittedName>
        <fullName evidence="2">Copia protein</fullName>
    </submittedName>
</protein>
<feature type="non-terminal residue" evidence="2">
    <location>
        <position position="1"/>
    </location>
</feature>
<organism evidence="2">
    <name type="scientific">Sesamum radiatum</name>
    <name type="common">Black benniseed</name>
    <dbReference type="NCBI Taxonomy" id="300843"/>
    <lineage>
        <taxon>Eukaryota</taxon>
        <taxon>Viridiplantae</taxon>
        <taxon>Streptophyta</taxon>
        <taxon>Embryophyta</taxon>
        <taxon>Tracheophyta</taxon>
        <taxon>Spermatophyta</taxon>
        <taxon>Magnoliopsida</taxon>
        <taxon>eudicotyledons</taxon>
        <taxon>Gunneridae</taxon>
        <taxon>Pentapetalae</taxon>
        <taxon>asterids</taxon>
        <taxon>lamiids</taxon>
        <taxon>Lamiales</taxon>
        <taxon>Pedaliaceae</taxon>
        <taxon>Sesamum</taxon>
    </lineage>
</organism>
<accession>A0AAW2ILP2</accession>
<dbReference type="EMBL" id="JACGWJ010001327">
    <property type="protein sequence ID" value="KAL0283099.1"/>
    <property type="molecule type" value="Genomic_DNA"/>
</dbReference>
<feature type="domain" description="Reverse transcriptase Ty1/copia-type" evidence="1">
    <location>
        <begin position="5"/>
        <end position="78"/>
    </location>
</feature>
<gene>
    <name evidence="2" type="ORF">Sradi_7240600</name>
</gene>
<dbReference type="Pfam" id="PF07727">
    <property type="entry name" value="RVT_2"/>
    <property type="match status" value="1"/>
</dbReference>